<sequence>MSRKRVMATFCGLGAMGWPMALTLSRARRLAGVWNRTGSRTRAFESETGARGYPTLEEALGSAPVLILCVRQDEDLLELIERMMPALTPGQIVVDCSTVAPSTARKVHARLATRAVGFLDCPVSGGTEGAARGKLALFAGGDPALLDMVRPLLRSLGPNVTHFGDVGQGQAAKAANQLMLAGINQAVSEALAFAQAEGLPLTRLIEALSHGAAASWFLTHRGPNMAADRYPLGFKMSLHAKDLGICQAMASRHGVQLPLAEMTLHHYRRLPERADEDLSALFVLKHALFAKD</sequence>
<evidence type="ECO:0000256" key="1">
    <source>
        <dbReference type="ARBA" id="ARBA00023002"/>
    </source>
</evidence>
<accession>T1AHE7</accession>
<keyword evidence="1" id="KW-0560">Oxidoreductase</keyword>
<evidence type="ECO:0000259" key="3">
    <source>
        <dbReference type="Pfam" id="PF03446"/>
    </source>
</evidence>
<dbReference type="SUPFAM" id="SSF51735">
    <property type="entry name" value="NAD(P)-binding Rossmann-fold domains"/>
    <property type="match status" value="1"/>
</dbReference>
<proteinExistence type="predicted"/>
<dbReference type="PANTHER" id="PTHR43060:SF15">
    <property type="entry name" value="3-HYDROXYISOBUTYRATE DEHYDROGENASE-LIKE 1, MITOCHONDRIAL-RELATED"/>
    <property type="match status" value="1"/>
</dbReference>
<keyword evidence="2" id="KW-0520">NAD</keyword>
<comment type="caution">
    <text evidence="5">The sequence shown here is derived from an EMBL/GenBank/DDBJ whole genome shotgun (WGS) entry which is preliminary data.</text>
</comment>
<dbReference type="InterPro" id="IPR008927">
    <property type="entry name" value="6-PGluconate_DH-like_C_sf"/>
</dbReference>
<reference evidence="5" key="1">
    <citation type="submission" date="2013-08" db="EMBL/GenBank/DDBJ databases">
        <authorList>
            <person name="Mendez C."/>
            <person name="Richter M."/>
            <person name="Ferrer M."/>
            <person name="Sanchez J."/>
        </authorList>
    </citation>
    <scope>NUCLEOTIDE SEQUENCE</scope>
</reference>
<dbReference type="PANTHER" id="PTHR43060">
    <property type="entry name" value="3-HYDROXYISOBUTYRATE DEHYDROGENASE-LIKE 1, MITOCHONDRIAL-RELATED"/>
    <property type="match status" value="1"/>
</dbReference>
<dbReference type="InterPro" id="IPR036291">
    <property type="entry name" value="NAD(P)-bd_dom_sf"/>
</dbReference>
<feature type="domain" description="3-hydroxyisobutyrate dehydrogenase-like NAD-binding" evidence="4">
    <location>
        <begin position="167"/>
        <end position="280"/>
    </location>
</feature>
<dbReference type="GO" id="GO:0051287">
    <property type="term" value="F:NAD binding"/>
    <property type="evidence" value="ECO:0007669"/>
    <property type="project" value="InterPro"/>
</dbReference>
<feature type="domain" description="6-phosphogluconate dehydrogenase NADP-binding" evidence="3">
    <location>
        <begin position="10"/>
        <end position="164"/>
    </location>
</feature>
<dbReference type="InterPro" id="IPR013328">
    <property type="entry name" value="6PGD_dom2"/>
</dbReference>
<dbReference type="Pfam" id="PF14833">
    <property type="entry name" value="NAD_binding_11"/>
    <property type="match status" value="1"/>
</dbReference>
<protein>
    <submittedName>
        <fullName evidence="5">6-phosphogluconate dehydrogenase NAD-binding protein</fullName>
    </submittedName>
</protein>
<evidence type="ECO:0000256" key="2">
    <source>
        <dbReference type="ARBA" id="ARBA00023027"/>
    </source>
</evidence>
<dbReference type="InterPro" id="IPR015815">
    <property type="entry name" value="HIBADH-related"/>
</dbReference>
<dbReference type="Gene3D" id="1.10.1040.10">
    <property type="entry name" value="N-(1-d-carboxylethyl)-l-norvaline Dehydrogenase, domain 2"/>
    <property type="match status" value="1"/>
</dbReference>
<dbReference type="GO" id="GO:0016491">
    <property type="term" value="F:oxidoreductase activity"/>
    <property type="evidence" value="ECO:0007669"/>
    <property type="project" value="UniProtKB-KW"/>
</dbReference>
<dbReference type="EMBL" id="AUZY01005958">
    <property type="protein sequence ID" value="EQD56073.1"/>
    <property type="molecule type" value="Genomic_DNA"/>
</dbReference>
<dbReference type="InterPro" id="IPR006115">
    <property type="entry name" value="6PGDH_NADP-bd"/>
</dbReference>
<dbReference type="GO" id="GO:0050661">
    <property type="term" value="F:NADP binding"/>
    <property type="evidence" value="ECO:0007669"/>
    <property type="project" value="InterPro"/>
</dbReference>
<name>T1AHE7_9ZZZZ</name>
<dbReference type="AlphaFoldDB" id="T1AHE7"/>
<dbReference type="PIRSF" id="PIRSF000103">
    <property type="entry name" value="HIBADH"/>
    <property type="match status" value="1"/>
</dbReference>
<dbReference type="SUPFAM" id="SSF48179">
    <property type="entry name" value="6-phosphogluconate dehydrogenase C-terminal domain-like"/>
    <property type="match status" value="1"/>
</dbReference>
<evidence type="ECO:0000259" key="4">
    <source>
        <dbReference type="Pfam" id="PF14833"/>
    </source>
</evidence>
<dbReference type="Pfam" id="PF03446">
    <property type="entry name" value="NAD_binding_2"/>
    <property type="match status" value="1"/>
</dbReference>
<evidence type="ECO:0000313" key="5">
    <source>
        <dbReference type="EMBL" id="EQD56073.1"/>
    </source>
</evidence>
<gene>
    <name evidence="5" type="ORF">B1B_09072</name>
</gene>
<dbReference type="InterPro" id="IPR029154">
    <property type="entry name" value="HIBADH-like_NADP-bd"/>
</dbReference>
<dbReference type="Gene3D" id="3.40.50.720">
    <property type="entry name" value="NAD(P)-binding Rossmann-like Domain"/>
    <property type="match status" value="1"/>
</dbReference>
<reference evidence="5" key="2">
    <citation type="journal article" date="2014" name="ISME J.">
        <title>Microbial stratification in low pH oxic and suboxic macroscopic growths along an acid mine drainage.</title>
        <authorList>
            <person name="Mendez-Garcia C."/>
            <person name="Mesa V."/>
            <person name="Sprenger R.R."/>
            <person name="Richter M."/>
            <person name="Diez M.S."/>
            <person name="Solano J."/>
            <person name="Bargiela R."/>
            <person name="Golyshina O.V."/>
            <person name="Manteca A."/>
            <person name="Ramos J.L."/>
            <person name="Gallego J.R."/>
            <person name="Llorente I."/>
            <person name="Martins Dos Santos V.A."/>
            <person name="Jensen O.N."/>
            <person name="Pelaez A.I."/>
            <person name="Sanchez J."/>
            <person name="Ferrer M."/>
        </authorList>
    </citation>
    <scope>NUCLEOTIDE SEQUENCE</scope>
</reference>
<organism evidence="5">
    <name type="scientific">mine drainage metagenome</name>
    <dbReference type="NCBI Taxonomy" id="410659"/>
    <lineage>
        <taxon>unclassified sequences</taxon>
        <taxon>metagenomes</taxon>
        <taxon>ecological metagenomes</taxon>
    </lineage>
</organism>